<dbReference type="Proteomes" id="UP000005737">
    <property type="component" value="Unassembled WGS sequence"/>
</dbReference>
<organism evidence="1 2">
    <name type="scientific">Leptonema illini DSM 21528</name>
    <dbReference type="NCBI Taxonomy" id="929563"/>
    <lineage>
        <taxon>Bacteria</taxon>
        <taxon>Pseudomonadati</taxon>
        <taxon>Spirochaetota</taxon>
        <taxon>Spirochaetia</taxon>
        <taxon>Leptospirales</taxon>
        <taxon>Leptospiraceae</taxon>
        <taxon>Leptonema</taxon>
    </lineage>
</organism>
<protein>
    <submittedName>
        <fullName evidence="1">Uncharacterized protein</fullName>
    </submittedName>
</protein>
<accession>H2CGR4</accession>
<dbReference type="EMBL" id="JH597773">
    <property type="protein sequence ID" value="EHQ04740.1"/>
    <property type="molecule type" value="Genomic_DNA"/>
</dbReference>
<keyword evidence="2" id="KW-1185">Reference proteome</keyword>
<dbReference type="HOGENOM" id="CLU_1775125_0_0_12"/>
<gene>
    <name evidence="1" type="ORF">Lepil_0029</name>
</gene>
<name>H2CGR4_9LEPT</name>
<evidence type="ECO:0000313" key="2">
    <source>
        <dbReference type="Proteomes" id="UP000005737"/>
    </source>
</evidence>
<dbReference type="AlphaFoldDB" id="H2CGR4"/>
<reference evidence="1 2" key="1">
    <citation type="submission" date="2011-10" db="EMBL/GenBank/DDBJ databases">
        <title>The Improved High-Quality Draft genome of Leptonema illini DSM 21528.</title>
        <authorList>
            <consortium name="US DOE Joint Genome Institute (JGI-PGF)"/>
            <person name="Lucas S."/>
            <person name="Copeland A."/>
            <person name="Lapidus A."/>
            <person name="Glavina del Rio T."/>
            <person name="Dalin E."/>
            <person name="Tice H."/>
            <person name="Bruce D."/>
            <person name="Goodwin L."/>
            <person name="Pitluck S."/>
            <person name="Peters L."/>
            <person name="Mikhailova N."/>
            <person name="Held B."/>
            <person name="Kyrpides N."/>
            <person name="Mavromatis K."/>
            <person name="Ivanova N."/>
            <person name="Markowitz V."/>
            <person name="Cheng J.-F."/>
            <person name="Hugenholtz P."/>
            <person name="Woyke T."/>
            <person name="Wu D."/>
            <person name="Gronow S."/>
            <person name="Wellnitz S."/>
            <person name="Brambilla E.-M."/>
            <person name="Klenk H.-P."/>
            <person name="Eisen J.A."/>
        </authorList>
    </citation>
    <scope>NUCLEOTIDE SEQUENCE [LARGE SCALE GENOMIC DNA]</scope>
    <source>
        <strain evidence="1 2">DSM 21528</strain>
    </source>
</reference>
<sequence>MTFRYRQLVLLICFPLAGCFPTLYLKVPESSADADVVRIPRGQARQVQILSIDDHQFDGINNDFIIIAPGRHEFRFTAPGFTELEAKLTRVVEAGSVIQLCPGLNRETYGDSSLSPDQRWSPFIRTIDVTSISESMSMITSHLKNA</sequence>
<evidence type="ECO:0000313" key="1">
    <source>
        <dbReference type="EMBL" id="EHQ04740.1"/>
    </source>
</evidence>
<proteinExistence type="predicted"/>
<dbReference type="RefSeq" id="WP_002768736.1">
    <property type="nucleotide sequence ID" value="NZ_JH597773.1"/>
</dbReference>